<keyword evidence="1" id="KW-0413">Isomerase</keyword>
<dbReference type="EMBL" id="PFCN01000034">
    <property type="protein sequence ID" value="PIR70154.1"/>
    <property type="molecule type" value="Genomic_DNA"/>
</dbReference>
<comment type="caution">
    <text evidence="3">The sequence shown here is derived from an EMBL/GenBank/DDBJ whole genome shotgun (WGS) entry which is preliminary data.</text>
</comment>
<dbReference type="InterPro" id="IPR029767">
    <property type="entry name" value="WecB-like"/>
</dbReference>
<name>A0A2H0TGQ8_9BACT</name>
<dbReference type="Gene3D" id="3.40.50.2000">
    <property type="entry name" value="Glycogen Phosphorylase B"/>
    <property type="match status" value="2"/>
</dbReference>
<dbReference type="InterPro" id="IPR003331">
    <property type="entry name" value="UDP_GlcNAc_Epimerase_2_dom"/>
</dbReference>
<evidence type="ECO:0000313" key="3">
    <source>
        <dbReference type="EMBL" id="PIR70154.1"/>
    </source>
</evidence>
<dbReference type="PANTHER" id="PTHR43174">
    <property type="entry name" value="UDP-N-ACETYLGLUCOSAMINE 2-EPIMERASE"/>
    <property type="match status" value="1"/>
</dbReference>
<feature type="non-terminal residue" evidence="3">
    <location>
        <position position="1"/>
    </location>
</feature>
<reference evidence="4" key="1">
    <citation type="submission" date="2017-09" db="EMBL/GenBank/DDBJ databases">
        <title>Depth-based differentiation of microbial function through sediment-hosted aquifers and enrichment of novel symbionts in the deep terrestrial subsurface.</title>
        <authorList>
            <person name="Probst A.J."/>
            <person name="Ladd B."/>
            <person name="Jarett J.K."/>
            <person name="Geller-Mcgrath D.E."/>
            <person name="Sieber C.M.K."/>
            <person name="Emerson J.B."/>
            <person name="Anantharaman K."/>
            <person name="Thomas B.C."/>
            <person name="Malmstrom R."/>
            <person name="Stieglmeier M."/>
            <person name="Klingl A."/>
            <person name="Woyke T."/>
            <person name="Ryan C.M."/>
            <person name="Banfield J.F."/>
        </authorList>
    </citation>
    <scope>NUCLEOTIDE SEQUENCE [LARGE SCALE GENOMIC DNA]</scope>
</reference>
<evidence type="ECO:0000313" key="4">
    <source>
        <dbReference type="Proteomes" id="UP000229383"/>
    </source>
</evidence>
<dbReference type="AlphaFoldDB" id="A0A2H0TGQ8"/>
<comment type="similarity">
    <text evidence="1">Belongs to the UDP-N-acetylglucosamine 2-epimerase family.</text>
</comment>
<accession>A0A2H0TGQ8</accession>
<dbReference type="SUPFAM" id="SSF53756">
    <property type="entry name" value="UDP-Glycosyltransferase/glycogen phosphorylase"/>
    <property type="match status" value="1"/>
</dbReference>
<dbReference type="GO" id="GO:0016853">
    <property type="term" value="F:isomerase activity"/>
    <property type="evidence" value="ECO:0007669"/>
    <property type="project" value="UniProtKB-KW"/>
</dbReference>
<evidence type="ECO:0000256" key="1">
    <source>
        <dbReference type="RuleBase" id="RU003513"/>
    </source>
</evidence>
<gene>
    <name evidence="3" type="ORF">COU46_03035</name>
</gene>
<evidence type="ECO:0000259" key="2">
    <source>
        <dbReference type="Pfam" id="PF02350"/>
    </source>
</evidence>
<dbReference type="Proteomes" id="UP000229383">
    <property type="component" value="Unassembled WGS sequence"/>
</dbReference>
<dbReference type="PANTHER" id="PTHR43174:SF3">
    <property type="entry name" value="UDP-N-ACETYLGLUCOSAMINE 2-EPIMERASE"/>
    <property type="match status" value="1"/>
</dbReference>
<protein>
    <submittedName>
        <fullName evidence="3">UDP-N-acetylglucosamine 2-epimerase (Hydrolyzing)</fullName>
    </submittedName>
</protein>
<dbReference type="Pfam" id="PF02350">
    <property type="entry name" value="Epimerase_2"/>
    <property type="match status" value="1"/>
</dbReference>
<sequence length="262" mass="28457">AAYLNIPIAHNEAGDVSGTIDESVRHAITKFAHVHFTSTEQSRKRVIQMGENPETVFTVGSPAIDVLKEINVGESFKVGNVDTSKPYILSLTHPVTTESYDDNLKLIHSVLGAMEDLKMPAIIIGSNSDAHSGAVGKTAAEWYTRNNLPNTFFIKSIHPDGFYKLLRGASCLLGNSSSFIREGAYFGTPAVIVGSRQDKRDRGQNVLEVPADKEAVKKAVLASIAHGRYASNMMFGDGNSGKRIADILATVNPQIQKKFRTL</sequence>
<proteinExistence type="inferred from homology"/>
<organism evidence="3 4">
    <name type="scientific">Candidatus Niyogibacteria bacterium CG10_big_fil_rev_8_21_14_0_10_42_19</name>
    <dbReference type="NCBI Taxonomy" id="1974725"/>
    <lineage>
        <taxon>Bacteria</taxon>
        <taxon>Candidatus Niyogiibacteriota</taxon>
    </lineage>
</organism>
<feature type="domain" description="UDP-N-acetylglucosamine 2-epimerase" evidence="2">
    <location>
        <begin position="1"/>
        <end position="248"/>
    </location>
</feature>